<accession>A0A5P2QX31</accession>
<feature type="transmembrane region" description="Helical" evidence="1">
    <location>
        <begin position="182"/>
        <end position="202"/>
    </location>
</feature>
<evidence type="ECO:0000313" key="3">
    <source>
        <dbReference type="Proteomes" id="UP000324507"/>
    </source>
</evidence>
<keyword evidence="1" id="KW-1133">Transmembrane helix</keyword>
<dbReference type="EMBL" id="CP044081">
    <property type="protein sequence ID" value="QEU09933.1"/>
    <property type="molecule type" value="Genomic_DNA"/>
</dbReference>
<dbReference type="RefSeq" id="WP_150351483.1">
    <property type="nucleotide sequence ID" value="NZ_CALTWI010000074.1"/>
</dbReference>
<organism evidence="2 3">
    <name type="scientific">Paracoccus yeei</name>
    <dbReference type="NCBI Taxonomy" id="147645"/>
    <lineage>
        <taxon>Bacteria</taxon>
        <taxon>Pseudomonadati</taxon>
        <taxon>Pseudomonadota</taxon>
        <taxon>Alphaproteobacteria</taxon>
        <taxon>Rhodobacterales</taxon>
        <taxon>Paracoccaceae</taxon>
        <taxon>Paracoccus</taxon>
    </lineage>
</organism>
<evidence type="ECO:0000313" key="2">
    <source>
        <dbReference type="EMBL" id="QEU09933.1"/>
    </source>
</evidence>
<reference evidence="2 3" key="1">
    <citation type="submission" date="2019-09" db="EMBL/GenBank/DDBJ databases">
        <title>FDA dAtabase for Regulatory Grade micrObial Sequences (FDA-ARGOS): Supporting development and validation of Infectious Disease Dx tests.</title>
        <authorList>
            <person name="Sciortino C."/>
            <person name="Tallon L."/>
            <person name="Sadzewicz L."/>
            <person name="Vavikolanu K."/>
            <person name="Mehta A."/>
            <person name="Aluvathingal J."/>
            <person name="Nadendla S."/>
            <person name="Nandy P."/>
            <person name="Geyer C."/>
            <person name="Yan Y."/>
            <person name="Sichtig H."/>
        </authorList>
    </citation>
    <scope>NUCLEOTIDE SEQUENCE [LARGE SCALE GENOMIC DNA]</scope>
    <source>
        <strain evidence="2 3">FDAARGOS_643</strain>
    </source>
</reference>
<protein>
    <submittedName>
        <fullName evidence="2">Uncharacterized protein</fullName>
    </submittedName>
</protein>
<keyword evidence="1" id="KW-0472">Membrane</keyword>
<dbReference type="AlphaFoldDB" id="A0A5P2QX31"/>
<evidence type="ECO:0000256" key="1">
    <source>
        <dbReference type="SAM" id="Phobius"/>
    </source>
</evidence>
<feature type="transmembrane region" description="Helical" evidence="1">
    <location>
        <begin position="54"/>
        <end position="76"/>
    </location>
</feature>
<dbReference type="Proteomes" id="UP000324507">
    <property type="component" value="Chromosome"/>
</dbReference>
<proteinExistence type="predicted"/>
<feature type="transmembrane region" description="Helical" evidence="1">
    <location>
        <begin position="88"/>
        <end position="108"/>
    </location>
</feature>
<feature type="transmembrane region" description="Helical" evidence="1">
    <location>
        <begin position="128"/>
        <end position="153"/>
    </location>
</feature>
<name>A0A5P2QX31_9RHOB</name>
<sequence>MKMRKFFRSFCSRIQQDWRKTGQLFHRCLWPALAMVAIAACALAASERWADQPLIFWPSIGILAILPLLLVWLWAFTIPEIWHIPSKWLVLAGVTLPAMLGLSGQIWASELLNATFSEAPTLFPIAFLFGSYLGAMMGLGTGGAYIALGVLGLRLGLDLLRGLVTPVMPGWEQGMAARVKAFGLNLCVGLSLVFLLASPLVIGLEFRHVVIKLAYAADFHANHHCDTAGWPQAVLRVAFIGDEQVLGQMPHSARPVVLSCSRIVGMR</sequence>
<keyword evidence="1" id="KW-0812">Transmembrane</keyword>
<gene>
    <name evidence="2" type="ORF">FOB51_19055</name>
</gene>